<reference evidence="2 3" key="1">
    <citation type="journal article" date="2012" name="Genome Biol.">
        <title>Sequencing three crocodilian genomes to illuminate the evolution of archosaurs and amniotes.</title>
        <authorList>
            <person name="St John J.A."/>
            <person name="Braun E.L."/>
            <person name="Isberg S.R."/>
            <person name="Miles L.G."/>
            <person name="Chong A.Y."/>
            <person name="Gongora J."/>
            <person name="Dalzell P."/>
            <person name="Moran C."/>
            <person name="Bed'hom B."/>
            <person name="Abzhanov A."/>
            <person name="Burgess S.C."/>
            <person name="Cooksey A.M."/>
            <person name="Castoe T.A."/>
            <person name="Crawford N.G."/>
            <person name="Densmore L.D."/>
            <person name="Drew J.C."/>
            <person name="Edwards S.V."/>
            <person name="Faircloth B.C."/>
            <person name="Fujita M.K."/>
            <person name="Greenwold M.J."/>
            <person name="Hoffmann F.G."/>
            <person name="Howard J.M."/>
            <person name="Iguchi T."/>
            <person name="Janes D.E."/>
            <person name="Khan S.Y."/>
            <person name="Kohno S."/>
            <person name="de Koning A.J."/>
            <person name="Lance S.L."/>
            <person name="McCarthy F.M."/>
            <person name="McCormack J.E."/>
            <person name="Merchant M.E."/>
            <person name="Peterson D.G."/>
            <person name="Pollock D.D."/>
            <person name="Pourmand N."/>
            <person name="Raney B.J."/>
            <person name="Roessler K.A."/>
            <person name="Sanford J.R."/>
            <person name="Sawyer R.H."/>
            <person name="Schmidt C.J."/>
            <person name="Triplett E.W."/>
            <person name="Tuberville T.D."/>
            <person name="Venegas-Anaya M."/>
            <person name="Howard J.T."/>
            <person name="Jarvis E.D."/>
            <person name="Guillette L.J.Jr."/>
            <person name="Glenn T.C."/>
            <person name="Green R.E."/>
            <person name="Ray D.A."/>
        </authorList>
    </citation>
    <scope>NUCLEOTIDE SEQUENCE [LARGE SCALE GENOMIC DNA]</scope>
    <source>
        <strain evidence="2">KSC_2009_1</strain>
    </source>
</reference>
<evidence type="ECO:0000313" key="3">
    <source>
        <dbReference type="Proteomes" id="UP000050525"/>
    </source>
</evidence>
<comment type="caution">
    <text evidence="2">The sequence shown here is derived from an EMBL/GenBank/DDBJ whole genome shotgun (WGS) entry which is preliminary data.</text>
</comment>
<gene>
    <name evidence="2" type="ORF">Y1Q_0000189</name>
</gene>
<dbReference type="AlphaFoldDB" id="A0A151N024"/>
<feature type="region of interest" description="Disordered" evidence="1">
    <location>
        <begin position="43"/>
        <end position="68"/>
    </location>
</feature>
<name>A0A151N024_ALLMI</name>
<proteinExistence type="predicted"/>
<dbReference type="EMBL" id="AKHW03004374">
    <property type="protein sequence ID" value="KYO30035.1"/>
    <property type="molecule type" value="Genomic_DNA"/>
</dbReference>
<dbReference type="Proteomes" id="UP000050525">
    <property type="component" value="Unassembled WGS sequence"/>
</dbReference>
<accession>A0A151N024</accession>
<evidence type="ECO:0000256" key="1">
    <source>
        <dbReference type="SAM" id="MobiDB-lite"/>
    </source>
</evidence>
<evidence type="ECO:0000313" key="2">
    <source>
        <dbReference type="EMBL" id="KYO30035.1"/>
    </source>
</evidence>
<sequence>MLRVGCPAAQGVEAARAPTPRALCDCFRQSRRALVTKGGCGEGRIPNLDSARPGANPSDCSRLKQPSPSPQQEKLWILSLAEPLVHGILLGESCELEETQTETSQLLTERLALPLSRAAPDKAPEILSAETALRLVPQMPSEELGAERCYLPGPSLVSRGQHKERLKKIHLNKVKSQVAVRQLAAELQMSSISSDELNPWTMMTCCHEHLEYISTVAAACAVLLARK</sequence>
<protein>
    <submittedName>
        <fullName evidence="2">Uncharacterized protein</fullName>
    </submittedName>
</protein>
<organism evidence="2 3">
    <name type="scientific">Alligator mississippiensis</name>
    <name type="common">American alligator</name>
    <dbReference type="NCBI Taxonomy" id="8496"/>
    <lineage>
        <taxon>Eukaryota</taxon>
        <taxon>Metazoa</taxon>
        <taxon>Chordata</taxon>
        <taxon>Craniata</taxon>
        <taxon>Vertebrata</taxon>
        <taxon>Euteleostomi</taxon>
        <taxon>Archelosauria</taxon>
        <taxon>Archosauria</taxon>
        <taxon>Crocodylia</taxon>
        <taxon>Alligatoridae</taxon>
        <taxon>Alligatorinae</taxon>
        <taxon>Alligator</taxon>
    </lineage>
</organism>
<keyword evidence="3" id="KW-1185">Reference proteome</keyword>